<dbReference type="GO" id="GO:0003676">
    <property type="term" value="F:nucleic acid binding"/>
    <property type="evidence" value="ECO:0007669"/>
    <property type="project" value="InterPro"/>
</dbReference>
<dbReference type="InterPro" id="IPR001584">
    <property type="entry name" value="Integrase_cat-core"/>
</dbReference>
<dbReference type="PANTHER" id="PTHR37984:SF15">
    <property type="entry name" value="INTEGRASE CATALYTIC DOMAIN-CONTAINING PROTEIN"/>
    <property type="match status" value="1"/>
</dbReference>
<evidence type="ECO:0000259" key="1">
    <source>
        <dbReference type="PROSITE" id="PS50994"/>
    </source>
</evidence>
<organism evidence="2 3">
    <name type="scientific">Mytilus galloprovincialis</name>
    <name type="common">Mediterranean mussel</name>
    <dbReference type="NCBI Taxonomy" id="29158"/>
    <lineage>
        <taxon>Eukaryota</taxon>
        <taxon>Metazoa</taxon>
        <taxon>Spiralia</taxon>
        <taxon>Lophotrochozoa</taxon>
        <taxon>Mollusca</taxon>
        <taxon>Bivalvia</taxon>
        <taxon>Autobranchia</taxon>
        <taxon>Pteriomorphia</taxon>
        <taxon>Mytilida</taxon>
        <taxon>Mytiloidea</taxon>
        <taxon>Mytilidae</taxon>
        <taxon>Mytilinae</taxon>
        <taxon>Mytilus</taxon>
    </lineage>
</organism>
<dbReference type="OrthoDB" id="10047206at2759"/>
<protein>
    <recommendedName>
        <fullName evidence="1">Integrase catalytic domain-containing protein</fullName>
    </recommendedName>
</protein>
<dbReference type="InterPro" id="IPR012337">
    <property type="entry name" value="RNaseH-like_sf"/>
</dbReference>
<keyword evidence="3" id="KW-1185">Reference proteome</keyword>
<name>A0A8B6D659_MYTGA</name>
<dbReference type="Gene3D" id="3.30.420.10">
    <property type="entry name" value="Ribonuclease H-like superfamily/Ribonuclease H"/>
    <property type="match status" value="1"/>
</dbReference>
<comment type="caution">
    <text evidence="2">The sequence shown here is derived from an EMBL/GenBank/DDBJ whole genome shotgun (WGS) entry which is preliminary data.</text>
</comment>
<dbReference type="GO" id="GO:0015074">
    <property type="term" value="P:DNA integration"/>
    <property type="evidence" value="ECO:0007669"/>
    <property type="project" value="InterPro"/>
</dbReference>
<accession>A0A8B6D659</accession>
<evidence type="ECO:0000313" key="3">
    <source>
        <dbReference type="Proteomes" id="UP000596742"/>
    </source>
</evidence>
<dbReference type="PANTHER" id="PTHR37984">
    <property type="entry name" value="PROTEIN CBG26694"/>
    <property type="match status" value="1"/>
</dbReference>
<dbReference type="InterPro" id="IPR036397">
    <property type="entry name" value="RNaseH_sf"/>
</dbReference>
<dbReference type="AlphaFoldDB" id="A0A8B6D659"/>
<reference evidence="2" key="1">
    <citation type="submission" date="2018-11" db="EMBL/GenBank/DDBJ databases">
        <authorList>
            <person name="Alioto T."/>
            <person name="Alioto T."/>
        </authorList>
    </citation>
    <scope>NUCLEOTIDE SEQUENCE</scope>
</reference>
<dbReference type="Proteomes" id="UP000596742">
    <property type="component" value="Unassembled WGS sequence"/>
</dbReference>
<dbReference type="InterPro" id="IPR050951">
    <property type="entry name" value="Retrovirus_Pol_polyprotein"/>
</dbReference>
<gene>
    <name evidence="2" type="ORF">MGAL_10B092451</name>
</gene>
<dbReference type="FunFam" id="3.30.420.10:FF:000032">
    <property type="entry name" value="Retrovirus-related Pol polyprotein from transposon 297-like Protein"/>
    <property type="match status" value="1"/>
</dbReference>
<evidence type="ECO:0000313" key="2">
    <source>
        <dbReference type="EMBL" id="VDI13937.1"/>
    </source>
</evidence>
<dbReference type="EMBL" id="UYJE01002822">
    <property type="protein sequence ID" value="VDI13937.1"/>
    <property type="molecule type" value="Genomic_DNA"/>
</dbReference>
<proteinExistence type="predicted"/>
<feature type="domain" description="Integrase catalytic" evidence="1">
    <location>
        <begin position="70"/>
        <end position="221"/>
    </location>
</feature>
<dbReference type="SUPFAM" id="SSF53098">
    <property type="entry name" value="Ribonuclease H-like"/>
    <property type="match status" value="1"/>
</dbReference>
<dbReference type="PROSITE" id="PS50994">
    <property type="entry name" value="INTEGRASE"/>
    <property type="match status" value="1"/>
</dbReference>
<sequence length="221" mass="25740">MPPKGRSRRNRSEDDEIEIRTNLSTFKPSPTKDIVKPTIFYGNLDEDIDSWLKIFDRIATANEWNRERKLNTLPAFLRDRAAEFYESLEDDKKEEIYGDYLTRWPEAIPVPNADATTTAKVFIEEVVCRHGAPRQLLSDNGKNFRSNLVKEICKLMNTKKTFTTAYHPETDGLVERFNGTLTAMLSMYVSGHQRDWDTFIPFVLFAYRTSLHESIQETPFF</sequence>